<reference evidence="10 11" key="1">
    <citation type="submission" date="2019-05" db="EMBL/GenBank/DDBJ databases">
        <authorList>
            <consortium name="Pathogen Informatics"/>
        </authorList>
    </citation>
    <scope>NUCLEOTIDE SEQUENCE [LARGE SCALE GENOMIC DNA]</scope>
    <source>
        <strain evidence="10 11">NCTC11429</strain>
    </source>
</reference>
<feature type="binding site" evidence="5">
    <location>
        <position position="164"/>
    </location>
    <ligand>
        <name>Mn(2+)</name>
        <dbReference type="ChEBI" id="CHEBI:29035"/>
        <label>2</label>
    </ligand>
</feature>
<comment type="catalytic activity">
    <reaction evidence="5">
        <text>N-formimidoyl-L-glutamate + H2O = formamide + L-glutamate</text>
        <dbReference type="Rhea" id="RHEA:22492"/>
        <dbReference type="ChEBI" id="CHEBI:15377"/>
        <dbReference type="ChEBI" id="CHEBI:16397"/>
        <dbReference type="ChEBI" id="CHEBI:29985"/>
        <dbReference type="ChEBI" id="CHEBI:58928"/>
        <dbReference type="EC" id="3.5.3.8"/>
    </reaction>
</comment>
<dbReference type="NCBIfam" id="TIGR01227">
    <property type="entry name" value="hutG"/>
    <property type="match status" value="1"/>
</dbReference>
<dbReference type="SUPFAM" id="SSF52768">
    <property type="entry name" value="Arginase/deacetylase"/>
    <property type="match status" value="1"/>
</dbReference>
<comment type="pathway">
    <text evidence="5">Amino-acid degradation; L-histidine degradation into L-glutamate; L-glutamate from N-formimidoyl-L-glutamate (hydrolase route): step 1/1.</text>
</comment>
<dbReference type="STRING" id="1123265.GCA_000686625_02415"/>
<evidence type="ECO:0000256" key="8">
    <source>
        <dbReference type="PROSITE-ProRule" id="PRU00742"/>
    </source>
</evidence>
<dbReference type="RefSeq" id="WP_028069569.1">
    <property type="nucleotide sequence ID" value="NZ_CP141191.1"/>
</dbReference>
<evidence type="ECO:0000256" key="3">
    <source>
        <dbReference type="ARBA" id="ARBA00022808"/>
    </source>
</evidence>
<proteinExistence type="inferred from homology"/>
<feature type="binding site" evidence="5">
    <location>
        <position position="257"/>
    </location>
    <ligand>
        <name>Mn(2+)</name>
        <dbReference type="ChEBI" id="CHEBI:29035"/>
        <label>2</label>
    </ligand>
</feature>
<feature type="binding site" evidence="5 7">
    <location>
        <position position="137"/>
    </location>
    <ligand>
        <name>Mn(2+)</name>
        <dbReference type="ChEBI" id="CHEBI:29035"/>
        <label>1</label>
    </ligand>
</feature>
<evidence type="ECO:0000256" key="1">
    <source>
        <dbReference type="ARBA" id="ARBA00022723"/>
    </source>
</evidence>
<dbReference type="CDD" id="cd09988">
    <property type="entry name" value="Formimidoylglutamase"/>
    <property type="match status" value="1"/>
</dbReference>
<protein>
    <recommendedName>
        <fullName evidence="5 6">Formimidoylglutamase</fullName>
        <ecNumber evidence="5 6">3.5.3.8</ecNumber>
    </recommendedName>
    <alternativeName>
        <fullName evidence="5">Formiminoglutamase</fullName>
    </alternativeName>
    <alternativeName>
        <fullName evidence="5">Formiminoglutamate hydrolase</fullName>
    </alternativeName>
</protein>
<dbReference type="HAMAP" id="MF_00737">
    <property type="entry name" value="Formimidoylglutam"/>
    <property type="match status" value="1"/>
</dbReference>
<dbReference type="EMBL" id="LR590484">
    <property type="protein sequence ID" value="VTR50734.1"/>
    <property type="molecule type" value="Genomic_DNA"/>
</dbReference>
<evidence type="ECO:0000256" key="5">
    <source>
        <dbReference type="HAMAP-Rule" id="MF_00737"/>
    </source>
</evidence>
<feature type="binding site" evidence="5 7">
    <location>
        <position position="257"/>
    </location>
    <ligand>
        <name>Mn(2+)</name>
        <dbReference type="ChEBI" id="CHEBI:29035"/>
        <label>1</label>
    </ligand>
</feature>
<dbReference type="UniPathway" id="UPA00379">
    <property type="reaction ID" value="UER00552"/>
</dbReference>
<dbReference type="GO" id="GO:0050415">
    <property type="term" value="F:formimidoylglutamase activity"/>
    <property type="evidence" value="ECO:0007669"/>
    <property type="project" value="UniProtKB-UniRule"/>
</dbReference>
<feature type="binding site" evidence="5">
    <location>
        <position position="259"/>
    </location>
    <ligand>
        <name>Mn(2+)</name>
        <dbReference type="ChEBI" id="CHEBI:29035"/>
        <label>2</label>
    </ligand>
</feature>
<dbReference type="Pfam" id="PF00491">
    <property type="entry name" value="Arginase"/>
    <property type="match status" value="1"/>
</dbReference>
<evidence type="ECO:0000313" key="10">
    <source>
        <dbReference type="EMBL" id="VTR50734.1"/>
    </source>
</evidence>
<keyword evidence="3 5" id="KW-0369">Histidine metabolism</keyword>
<dbReference type="InterPro" id="IPR006035">
    <property type="entry name" value="Ureohydrolase"/>
</dbReference>
<evidence type="ECO:0000256" key="6">
    <source>
        <dbReference type="NCBIfam" id="TIGR01227"/>
    </source>
</evidence>
<dbReference type="GO" id="GO:0019557">
    <property type="term" value="P:L-histidine catabolic process to glutamate and formate"/>
    <property type="evidence" value="ECO:0007669"/>
    <property type="project" value="UniProtKB-UniPathway"/>
</dbReference>
<accession>A0A4U9W130</accession>
<feature type="binding site" evidence="5 7">
    <location>
        <position position="168"/>
    </location>
    <ligand>
        <name>Mn(2+)</name>
        <dbReference type="ChEBI" id="CHEBI:29035"/>
        <label>1</label>
    </ligand>
</feature>
<feature type="binding site" evidence="5">
    <location>
        <position position="166"/>
    </location>
    <ligand>
        <name>Mn(2+)</name>
        <dbReference type="ChEBI" id="CHEBI:29035"/>
        <label>2</label>
    </ligand>
</feature>
<comment type="function">
    <text evidence="5">Catalyzes the conversion of N-formimidoyl-L-glutamate to L-glutamate and formamide.</text>
</comment>
<feature type="binding site" evidence="5 7">
    <location>
        <position position="164"/>
    </location>
    <ligand>
        <name>Mn(2+)</name>
        <dbReference type="ChEBI" id="CHEBI:29035"/>
        <label>1</label>
    </ligand>
</feature>
<dbReference type="InterPro" id="IPR023696">
    <property type="entry name" value="Ureohydrolase_dom_sf"/>
</dbReference>
<feature type="binding site" evidence="7">
    <location>
        <position position="259"/>
    </location>
    <ligand>
        <name>Mn(2+)</name>
        <dbReference type="ChEBI" id="CHEBI:29035"/>
        <label>1</label>
    </ligand>
</feature>
<sequence length="333" mass="36614">MSHLFKQKQLYVAADRFRWKGRVDGEDKDWMRWHQWVSCVDLLTVPDLAGAYSILGFCSDEGVSRNLGRAGAKDGPATLRDVLANLPVYFSDEVKVKDCGDILVMDSDLESSQEALGQALATVLRSGGFPIVFGGGHEVTYGHYLGIKQHLGGSSHKIGFINLDAHLDMRPLPGGFGNSGTGFYQIEQDLRAMGASFHYLAIGIQQISNTRGLCDYAQTKGVQLIRSDDLIPSNLEKLQNQVRAFAAEVDYLYLTIDLDMFAAPYAPGVSAPAFNGVVPNEIFFGLFETLIKLPNLRSLDIAELNPRYDIDGRTAKLAADLLFKFVNGATDRL</sequence>
<evidence type="ECO:0000256" key="9">
    <source>
        <dbReference type="RuleBase" id="RU003684"/>
    </source>
</evidence>
<comment type="similarity">
    <text evidence="5 8 9">Belongs to the arginase family.</text>
</comment>
<dbReference type="PROSITE" id="PS51409">
    <property type="entry name" value="ARGINASE_2"/>
    <property type="match status" value="1"/>
</dbReference>
<evidence type="ECO:0000313" key="11">
    <source>
        <dbReference type="Proteomes" id="UP000308196"/>
    </source>
</evidence>
<keyword evidence="4 5" id="KW-0464">Manganese</keyword>
<dbReference type="KEGG" id="stha:NCTC11429_04171"/>
<evidence type="ECO:0000256" key="4">
    <source>
        <dbReference type="ARBA" id="ARBA00023211"/>
    </source>
</evidence>
<dbReference type="InterPro" id="IPR005923">
    <property type="entry name" value="HutG"/>
</dbReference>
<feature type="binding site" evidence="7">
    <location>
        <position position="166"/>
    </location>
    <ligand>
        <name>Mn(2+)</name>
        <dbReference type="ChEBI" id="CHEBI:29035"/>
        <label>1</label>
    </ligand>
</feature>
<dbReference type="GO" id="GO:0008783">
    <property type="term" value="F:agmatinase activity"/>
    <property type="evidence" value="ECO:0007669"/>
    <property type="project" value="TreeGrafter"/>
</dbReference>
<dbReference type="AlphaFoldDB" id="A0A4U9W130"/>
<dbReference type="EC" id="3.5.3.8" evidence="5 6"/>
<dbReference type="PROSITE" id="PS01053">
    <property type="entry name" value="ARGINASE_1"/>
    <property type="match status" value="1"/>
</dbReference>
<dbReference type="GO" id="GO:0030145">
    <property type="term" value="F:manganese ion binding"/>
    <property type="evidence" value="ECO:0007669"/>
    <property type="project" value="UniProtKB-UniRule"/>
</dbReference>
<dbReference type="Proteomes" id="UP000308196">
    <property type="component" value="Chromosome"/>
</dbReference>
<dbReference type="PANTHER" id="PTHR11358">
    <property type="entry name" value="ARGINASE/AGMATINASE"/>
    <property type="match status" value="1"/>
</dbReference>
<dbReference type="PIRSF" id="PIRSF036979">
    <property type="entry name" value="Arginase"/>
    <property type="match status" value="1"/>
</dbReference>
<comment type="cofactor">
    <cofactor evidence="5 7">
        <name>Mn(2+)</name>
        <dbReference type="ChEBI" id="CHEBI:29035"/>
    </cofactor>
    <text evidence="5 7">Binds 2 manganese ions per subunit.</text>
</comment>
<keyword evidence="1 5" id="KW-0479">Metal-binding</keyword>
<dbReference type="InterPro" id="IPR020855">
    <property type="entry name" value="Ureohydrolase_Mn_BS"/>
</dbReference>
<dbReference type="GeneID" id="78464783"/>
<gene>
    <name evidence="10" type="primary">hutG_2</name>
    <name evidence="5" type="synonym">hutG</name>
    <name evidence="10" type="ORF">NCTC11429_04171</name>
</gene>
<dbReference type="PANTHER" id="PTHR11358:SF35">
    <property type="entry name" value="FORMIMIDOYLGLUTAMASE"/>
    <property type="match status" value="1"/>
</dbReference>
<keyword evidence="2 5" id="KW-0378">Hydrolase</keyword>
<organism evidence="10 11">
    <name type="scientific">Sphingobacterium thalpophilum</name>
    <dbReference type="NCBI Taxonomy" id="259"/>
    <lineage>
        <taxon>Bacteria</taxon>
        <taxon>Pseudomonadati</taxon>
        <taxon>Bacteroidota</taxon>
        <taxon>Sphingobacteriia</taxon>
        <taxon>Sphingobacteriales</taxon>
        <taxon>Sphingobacteriaceae</taxon>
        <taxon>Sphingobacterium</taxon>
    </lineage>
</organism>
<name>A0A4U9W130_9SPHI</name>
<dbReference type="GO" id="GO:0019556">
    <property type="term" value="P:L-histidine catabolic process to glutamate and formamide"/>
    <property type="evidence" value="ECO:0007669"/>
    <property type="project" value="UniProtKB-UniRule"/>
</dbReference>
<dbReference type="Gene3D" id="3.40.800.10">
    <property type="entry name" value="Ureohydrolase domain"/>
    <property type="match status" value="1"/>
</dbReference>
<evidence type="ECO:0000256" key="2">
    <source>
        <dbReference type="ARBA" id="ARBA00022801"/>
    </source>
</evidence>
<dbReference type="GO" id="GO:0033389">
    <property type="term" value="P:putrescine biosynthetic process from arginine, via agmatine"/>
    <property type="evidence" value="ECO:0007669"/>
    <property type="project" value="TreeGrafter"/>
</dbReference>
<evidence type="ECO:0000256" key="7">
    <source>
        <dbReference type="PIRSR" id="PIRSR036979-1"/>
    </source>
</evidence>